<dbReference type="PROSITE" id="PS00617">
    <property type="entry name" value="RECF_1"/>
    <property type="match status" value="1"/>
</dbReference>
<reference evidence="16" key="1">
    <citation type="submission" date="2016-10" db="EMBL/GenBank/DDBJ databases">
        <authorList>
            <person name="Varghese N."/>
            <person name="Submissions S."/>
        </authorList>
    </citation>
    <scope>NUCLEOTIDE SEQUENCE [LARGE SCALE GENOMIC DNA]</scope>
    <source>
        <strain evidence="16">DSM 17038</strain>
    </source>
</reference>
<dbReference type="GO" id="GO:0006260">
    <property type="term" value="P:DNA replication"/>
    <property type="evidence" value="ECO:0007669"/>
    <property type="project" value="UniProtKB-UniRule"/>
</dbReference>
<keyword evidence="5 12" id="KW-0235">DNA replication</keyword>
<dbReference type="InterPro" id="IPR042174">
    <property type="entry name" value="RecF_2"/>
</dbReference>
<evidence type="ECO:0000256" key="3">
    <source>
        <dbReference type="ARBA" id="ARBA00020170"/>
    </source>
</evidence>
<evidence type="ECO:0000313" key="15">
    <source>
        <dbReference type="EMBL" id="SFG90580.1"/>
    </source>
</evidence>
<dbReference type="InterPro" id="IPR018078">
    <property type="entry name" value="DNA-binding_RecF_CS"/>
</dbReference>
<evidence type="ECO:0000256" key="12">
    <source>
        <dbReference type="HAMAP-Rule" id="MF_00365"/>
    </source>
</evidence>
<keyword evidence="4 12" id="KW-0963">Cytoplasm</keyword>
<evidence type="ECO:0000256" key="4">
    <source>
        <dbReference type="ARBA" id="ARBA00022490"/>
    </source>
</evidence>
<dbReference type="GO" id="GO:0005737">
    <property type="term" value="C:cytoplasm"/>
    <property type="evidence" value="ECO:0007669"/>
    <property type="project" value="UniProtKB-SubCell"/>
</dbReference>
<dbReference type="HAMAP" id="MF_00365">
    <property type="entry name" value="RecF"/>
    <property type="match status" value="1"/>
</dbReference>
<dbReference type="PANTHER" id="PTHR32182:SF0">
    <property type="entry name" value="DNA REPLICATION AND REPAIR PROTEIN RECF"/>
    <property type="match status" value="1"/>
</dbReference>
<evidence type="ECO:0000256" key="9">
    <source>
        <dbReference type="ARBA" id="ARBA00023125"/>
    </source>
</evidence>
<feature type="domain" description="RecF/RecN/SMC N-terminal" evidence="14">
    <location>
        <begin position="2"/>
        <end position="353"/>
    </location>
</feature>
<keyword evidence="8 12" id="KW-0067">ATP-binding</keyword>
<dbReference type="OrthoDB" id="9803889at2"/>
<organism evidence="15 16">
    <name type="scientific">Desulfotruncus arcticus DSM 17038</name>
    <dbReference type="NCBI Taxonomy" id="1121424"/>
    <lineage>
        <taxon>Bacteria</taxon>
        <taxon>Bacillati</taxon>
        <taxon>Bacillota</taxon>
        <taxon>Clostridia</taxon>
        <taxon>Eubacteriales</taxon>
        <taxon>Desulfallaceae</taxon>
        <taxon>Desulfotruncus</taxon>
    </lineage>
</organism>
<dbReference type="STRING" id="341036.SAMN05660649_03119"/>
<evidence type="ECO:0000256" key="10">
    <source>
        <dbReference type="ARBA" id="ARBA00023204"/>
    </source>
</evidence>
<dbReference type="NCBIfam" id="TIGR00611">
    <property type="entry name" value="recf"/>
    <property type="match status" value="1"/>
</dbReference>
<dbReference type="InterPro" id="IPR003395">
    <property type="entry name" value="RecF/RecN/SMC_N"/>
</dbReference>
<comment type="function">
    <text evidence="12 13">The RecF protein is involved in DNA metabolism; it is required for DNA replication and normal SOS inducibility. RecF binds preferentially to single-stranded, linear DNA. It also seems to bind ATP.</text>
</comment>
<evidence type="ECO:0000256" key="13">
    <source>
        <dbReference type="RuleBase" id="RU000578"/>
    </source>
</evidence>
<dbReference type="GO" id="GO:0003697">
    <property type="term" value="F:single-stranded DNA binding"/>
    <property type="evidence" value="ECO:0007669"/>
    <property type="project" value="UniProtKB-UniRule"/>
</dbReference>
<evidence type="ECO:0000256" key="6">
    <source>
        <dbReference type="ARBA" id="ARBA00022741"/>
    </source>
</evidence>
<evidence type="ECO:0000256" key="11">
    <source>
        <dbReference type="ARBA" id="ARBA00023236"/>
    </source>
</evidence>
<dbReference type="EMBL" id="FOOX01000011">
    <property type="protein sequence ID" value="SFG90580.1"/>
    <property type="molecule type" value="Genomic_DNA"/>
</dbReference>
<evidence type="ECO:0000256" key="1">
    <source>
        <dbReference type="ARBA" id="ARBA00004496"/>
    </source>
</evidence>
<dbReference type="GO" id="GO:0009432">
    <property type="term" value="P:SOS response"/>
    <property type="evidence" value="ECO:0007669"/>
    <property type="project" value="UniProtKB-UniRule"/>
</dbReference>
<dbReference type="GO" id="GO:0006302">
    <property type="term" value="P:double-strand break repair"/>
    <property type="evidence" value="ECO:0007669"/>
    <property type="project" value="TreeGrafter"/>
</dbReference>
<name>A0A1I2VN65_9FIRM</name>
<dbReference type="Gene3D" id="1.20.1050.90">
    <property type="entry name" value="RecF/RecN/SMC, N-terminal domain"/>
    <property type="match status" value="1"/>
</dbReference>
<dbReference type="Proteomes" id="UP000199337">
    <property type="component" value="Unassembled WGS sequence"/>
</dbReference>
<keyword evidence="10 12" id="KW-0234">DNA repair</keyword>
<keyword evidence="11 12" id="KW-0742">SOS response</keyword>
<sequence length="374" mass="43478">MFLKELILKDFRNYLELNFNPDQGINIITGPNAQGKTNLLEAIFLSGMGFSFRLKDKDVVKWGNEHSILKSSYQLSDFTVDVFTQIKLDGLKKILINGSENNRKSLPGYYGIILFRPDDLQIIKGPPSQRRDFIDNDIGFISSVYRKLLKQYRRIVLHRNNLLRRGEHHKDDFKIWNEEFYRYGAEVLFRRIQLLKKYFPLARDIYGSIAGKNEKLDMKYLSSARISDSLSVDQIINDFIIEGKSREKEELYKKQTLFGPHRDDITFLLNNKDIRNFGSQGQIRSVVLALKAAQMKLFKCETGQNPIMLLDDVLMELDENRQNYLLKLISNNQAFITTTGFSKTISRHIDRVYFINSGTIKEREYTSSGNAPNE</sequence>
<keyword evidence="7 12" id="KW-0227">DNA damage</keyword>
<evidence type="ECO:0000256" key="7">
    <source>
        <dbReference type="ARBA" id="ARBA00022763"/>
    </source>
</evidence>
<dbReference type="Gene3D" id="3.40.50.300">
    <property type="entry name" value="P-loop containing nucleotide triphosphate hydrolases"/>
    <property type="match status" value="1"/>
</dbReference>
<keyword evidence="16" id="KW-1185">Reference proteome</keyword>
<dbReference type="Pfam" id="PF02463">
    <property type="entry name" value="SMC_N"/>
    <property type="match status" value="1"/>
</dbReference>
<evidence type="ECO:0000256" key="8">
    <source>
        <dbReference type="ARBA" id="ARBA00022840"/>
    </source>
</evidence>
<dbReference type="PANTHER" id="PTHR32182">
    <property type="entry name" value="DNA REPLICATION AND REPAIR PROTEIN RECF"/>
    <property type="match status" value="1"/>
</dbReference>
<dbReference type="PROSITE" id="PS00618">
    <property type="entry name" value="RECF_2"/>
    <property type="match status" value="1"/>
</dbReference>
<feature type="binding site" evidence="12">
    <location>
        <begin position="30"/>
        <end position="37"/>
    </location>
    <ligand>
        <name>ATP</name>
        <dbReference type="ChEBI" id="CHEBI:30616"/>
    </ligand>
</feature>
<dbReference type="AlphaFoldDB" id="A0A1I2VN65"/>
<keyword evidence="9 12" id="KW-0238">DNA-binding</keyword>
<evidence type="ECO:0000256" key="2">
    <source>
        <dbReference type="ARBA" id="ARBA00008016"/>
    </source>
</evidence>
<evidence type="ECO:0000259" key="14">
    <source>
        <dbReference type="Pfam" id="PF02463"/>
    </source>
</evidence>
<evidence type="ECO:0000313" key="16">
    <source>
        <dbReference type="Proteomes" id="UP000199337"/>
    </source>
</evidence>
<evidence type="ECO:0000256" key="5">
    <source>
        <dbReference type="ARBA" id="ARBA00022705"/>
    </source>
</evidence>
<dbReference type="InterPro" id="IPR027417">
    <property type="entry name" value="P-loop_NTPase"/>
</dbReference>
<dbReference type="GO" id="GO:0000731">
    <property type="term" value="P:DNA synthesis involved in DNA repair"/>
    <property type="evidence" value="ECO:0007669"/>
    <property type="project" value="TreeGrafter"/>
</dbReference>
<gene>
    <name evidence="12" type="primary">recF</name>
    <name evidence="15" type="ORF">SAMN05660649_03119</name>
</gene>
<dbReference type="SUPFAM" id="SSF52540">
    <property type="entry name" value="P-loop containing nucleoside triphosphate hydrolases"/>
    <property type="match status" value="1"/>
</dbReference>
<comment type="similarity">
    <text evidence="2 12 13">Belongs to the RecF family.</text>
</comment>
<comment type="subcellular location">
    <subcellularLocation>
        <location evidence="1 12 13">Cytoplasm</location>
    </subcellularLocation>
</comment>
<keyword evidence="6 12" id="KW-0547">Nucleotide-binding</keyword>
<dbReference type="GO" id="GO:0005524">
    <property type="term" value="F:ATP binding"/>
    <property type="evidence" value="ECO:0007669"/>
    <property type="project" value="UniProtKB-UniRule"/>
</dbReference>
<proteinExistence type="inferred from homology"/>
<accession>A0A1I2VN65</accession>
<dbReference type="InterPro" id="IPR001238">
    <property type="entry name" value="DNA-binding_RecF"/>
</dbReference>
<dbReference type="RefSeq" id="WP_092472300.1">
    <property type="nucleotide sequence ID" value="NZ_FOOX01000011.1"/>
</dbReference>
<protein>
    <recommendedName>
        <fullName evidence="3 12">DNA replication and repair protein RecF</fullName>
    </recommendedName>
</protein>